<name>A0A941ETF9_9ACTN</name>
<gene>
    <name evidence="3" type="ORF">KDL01_26735</name>
</gene>
<reference evidence="3" key="1">
    <citation type="submission" date="2021-04" db="EMBL/GenBank/DDBJ databases">
        <title>Genome based classification of Actinospica acidithermotolerans sp. nov., an actinobacterium isolated from an Indonesian hot spring.</title>
        <authorList>
            <person name="Kusuma A.B."/>
            <person name="Putra K.E."/>
            <person name="Nafisah S."/>
            <person name="Loh J."/>
            <person name="Nouioui I."/>
            <person name="Goodfellow M."/>
        </authorList>
    </citation>
    <scope>NUCLEOTIDE SEQUENCE</scope>
    <source>
        <strain evidence="3">CSCA 57</strain>
    </source>
</reference>
<dbReference type="SUPFAM" id="SSF49299">
    <property type="entry name" value="PKD domain"/>
    <property type="match status" value="1"/>
</dbReference>
<dbReference type="GO" id="GO:0005975">
    <property type="term" value="P:carbohydrate metabolic process"/>
    <property type="evidence" value="ECO:0007669"/>
    <property type="project" value="UniProtKB-ARBA"/>
</dbReference>
<keyword evidence="1" id="KW-0732">Signal</keyword>
<proteinExistence type="predicted"/>
<keyword evidence="4" id="KW-1185">Reference proteome</keyword>
<evidence type="ECO:0000313" key="4">
    <source>
        <dbReference type="Proteomes" id="UP000675781"/>
    </source>
</evidence>
<feature type="chain" id="PRO_5037806184" evidence="1">
    <location>
        <begin position="32"/>
        <end position="534"/>
    </location>
</feature>
<dbReference type="AlphaFoldDB" id="A0A941ETF9"/>
<dbReference type="Proteomes" id="UP000675781">
    <property type="component" value="Unassembled WGS sequence"/>
</dbReference>
<dbReference type="CDD" id="cd00146">
    <property type="entry name" value="PKD"/>
    <property type="match status" value="1"/>
</dbReference>
<feature type="domain" description="PKD" evidence="2">
    <location>
        <begin position="68"/>
        <end position="134"/>
    </location>
</feature>
<dbReference type="Pfam" id="PF00801">
    <property type="entry name" value="PKD"/>
    <property type="match status" value="1"/>
</dbReference>
<dbReference type="InterPro" id="IPR000601">
    <property type="entry name" value="PKD_dom"/>
</dbReference>
<dbReference type="EMBL" id="JAGSOG010000169">
    <property type="protein sequence ID" value="MBR7836903.1"/>
    <property type="molecule type" value="Genomic_DNA"/>
</dbReference>
<dbReference type="PROSITE" id="PS50093">
    <property type="entry name" value="PKD"/>
    <property type="match status" value="1"/>
</dbReference>
<evidence type="ECO:0000313" key="3">
    <source>
        <dbReference type="EMBL" id="MBR7836903.1"/>
    </source>
</evidence>
<comment type="caution">
    <text evidence="3">The sequence shown here is derived from an EMBL/GenBank/DDBJ whole genome shotgun (WGS) entry which is preliminary data.</text>
</comment>
<accession>A0A941ETF9</accession>
<organism evidence="3 4">
    <name type="scientific">Actinospica durhamensis</name>
    <dbReference type="NCBI Taxonomy" id="1508375"/>
    <lineage>
        <taxon>Bacteria</taxon>
        <taxon>Bacillati</taxon>
        <taxon>Actinomycetota</taxon>
        <taxon>Actinomycetes</taxon>
        <taxon>Catenulisporales</taxon>
        <taxon>Actinospicaceae</taxon>
        <taxon>Actinospica</taxon>
    </lineage>
</organism>
<feature type="signal peptide" evidence="1">
    <location>
        <begin position="1"/>
        <end position="31"/>
    </location>
</feature>
<evidence type="ECO:0000259" key="2">
    <source>
        <dbReference type="PROSITE" id="PS50093"/>
    </source>
</evidence>
<sequence length="534" mass="53965">MLGVMVRKRRFAAGAAFAISVVSLTPFTAHAAALEVTLSTGTDPGGLGLLGLRAVAPVVSQDSTVSEYSYDFGDGTTLTCDETAQPPLPAQCQPSMTDTTALLDASHVYAHPGVYLVKITVKDADGESAGASATFTTAGSAYTPYGPTRLLDTRKGTGVAKAAPVAAGGVVRLKIAGNGSIPGNVTAVVLNVTAVSPTRNGLVSVYPDGKARPGVSNLNYNAGQTIANSVIVPVVDGSVDLANTSGGSVELVADVMGYFSQTAASGYTPLTPARVLDTRYGTGVARGALPAGKTLSLTVAGADKGRLPATGVKAVVLNLTVADATGNGFLAAYPDGKGGTDTSNVNFRAGDVRAANVVVPVGADGKIDIVNGGGTGSAQVIADVEGYYSASGANSYVPFAPTRVIDTRANGGDYGQCVLLDQAQLPGVPENVTAVIANMTVTETQSSGWLAEVPATETTGTGPAPANFGCTELDPTTSDLNWAGAGVTVANLDVAQPATDGQMAFYINDSHGNPPELIVDVFGYFGQNDIPDRI</sequence>
<evidence type="ECO:0000256" key="1">
    <source>
        <dbReference type="SAM" id="SignalP"/>
    </source>
</evidence>
<dbReference type="RefSeq" id="WP_212531375.1">
    <property type="nucleotide sequence ID" value="NZ_JAGSOG010000169.1"/>
</dbReference>
<dbReference type="InterPro" id="IPR013783">
    <property type="entry name" value="Ig-like_fold"/>
</dbReference>
<protein>
    <submittedName>
        <fullName evidence="3">PKD domain-containing protein</fullName>
    </submittedName>
</protein>
<dbReference type="InterPro" id="IPR035986">
    <property type="entry name" value="PKD_dom_sf"/>
</dbReference>
<dbReference type="Gene3D" id="2.60.40.10">
    <property type="entry name" value="Immunoglobulins"/>
    <property type="match status" value="1"/>
</dbReference>